<evidence type="ECO:0008006" key="3">
    <source>
        <dbReference type="Google" id="ProtNLM"/>
    </source>
</evidence>
<sequence>MRLPALIVLSLLPTLLGGCLAKAVYDVATLPVRAASGAVDLATTSQSEADENRGREIRRREEQLGRLDREYRREVDRCEDGRQDACERARTLYAQMQQLAPGVPLER</sequence>
<organism evidence="1 2">
    <name type="scientific">Croceibacterium mercuriale</name>
    <dbReference type="NCBI Taxonomy" id="1572751"/>
    <lineage>
        <taxon>Bacteria</taxon>
        <taxon>Pseudomonadati</taxon>
        <taxon>Pseudomonadota</taxon>
        <taxon>Alphaproteobacteria</taxon>
        <taxon>Sphingomonadales</taxon>
        <taxon>Erythrobacteraceae</taxon>
        <taxon>Croceibacterium</taxon>
    </lineage>
</organism>
<dbReference type="RefSeq" id="WP_039097251.1">
    <property type="nucleotide sequence ID" value="NZ_JTDN01000002.1"/>
</dbReference>
<name>A0A0B2BXS4_9SPHN</name>
<dbReference type="EMBL" id="JTDN01000002">
    <property type="protein sequence ID" value="KHL24792.1"/>
    <property type="molecule type" value="Genomic_DNA"/>
</dbReference>
<dbReference type="OrthoDB" id="7428913at2"/>
<evidence type="ECO:0000313" key="1">
    <source>
        <dbReference type="EMBL" id="KHL24792.1"/>
    </source>
</evidence>
<comment type="caution">
    <text evidence="1">The sequence shown here is derived from an EMBL/GenBank/DDBJ whole genome shotgun (WGS) entry which is preliminary data.</text>
</comment>
<gene>
    <name evidence="1" type="ORF">PK98_12875</name>
</gene>
<evidence type="ECO:0000313" key="2">
    <source>
        <dbReference type="Proteomes" id="UP000030988"/>
    </source>
</evidence>
<reference evidence="1 2" key="1">
    <citation type="submission" date="2014-11" db="EMBL/GenBank/DDBJ databases">
        <title>Draft genome sequence of Kirrobacter mercurialis.</title>
        <authorList>
            <person name="Coil D.A."/>
            <person name="Eisen J.A."/>
        </authorList>
    </citation>
    <scope>NUCLEOTIDE SEQUENCE [LARGE SCALE GENOMIC DNA]</scope>
    <source>
        <strain evidence="1 2">Coronado</strain>
    </source>
</reference>
<dbReference type="AlphaFoldDB" id="A0A0B2BXS4"/>
<keyword evidence="2" id="KW-1185">Reference proteome</keyword>
<protein>
    <recommendedName>
        <fullName evidence="3">Lipoprotein</fullName>
    </recommendedName>
</protein>
<accession>A0A0B2BXS4</accession>
<proteinExistence type="predicted"/>
<dbReference type="Proteomes" id="UP000030988">
    <property type="component" value="Unassembled WGS sequence"/>
</dbReference>
<dbReference type="PROSITE" id="PS51257">
    <property type="entry name" value="PROKAR_LIPOPROTEIN"/>
    <property type="match status" value="1"/>
</dbReference>